<sequence>MYRLLPILMMLAVSPDSEKKLENLSSFLTAAKDSVMTIRNGLETFQANMAPLMMNLADNKSNAASQSQTAEDNVAHPPE</sequence>
<accession>A0A4Y7RHI7</accession>
<evidence type="ECO:0000313" key="2">
    <source>
        <dbReference type="EMBL" id="TEB08454.1"/>
    </source>
</evidence>
<dbReference type="Proteomes" id="UP000298324">
    <property type="component" value="Unassembled WGS sequence"/>
</dbReference>
<name>A0A4Y7RHI7_9FIRM</name>
<feature type="compositionally biased region" description="Polar residues" evidence="1">
    <location>
        <begin position="58"/>
        <end position="71"/>
    </location>
</feature>
<gene>
    <name evidence="2" type="ORF">Psch_02017</name>
</gene>
<dbReference type="EMBL" id="QFGA01000001">
    <property type="protein sequence ID" value="TEB08454.1"/>
    <property type="molecule type" value="Genomic_DNA"/>
</dbReference>
<proteinExistence type="predicted"/>
<comment type="caution">
    <text evidence="2">The sequence shown here is derived from an EMBL/GenBank/DDBJ whole genome shotgun (WGS) entry which is preliminary data.</text>
</comment>
<organism evidence="2 3">
    <name type="scientific">Pelotomaculum schinkii</name>
    <dbReference type="NCBI Taxonomy" id="78350"/>
    <lineage>
        <taxon>Bacteria</taxon>
        <taxon>Bacillati</taxon>
        <taxon>Bacillota</taxon>
        <taxon>Clostridia</taxon>
        <taxon>Eubacteriales</taxon>
        <taxon>Desulfotomaculaceae</taxon>
        <taxon>Pelotomaculum</taxon>
    </lineage>
</organism>
<evidence type="ECO:0000313" key="3">
    <source>
        <dbReference type="Proteomes" id="UP000298324"/>
    </source>
</evidence>
<feature type="region of interest" description="Disordered" evidence="1">
    <location>
        <begin position="58"/>
        <end position="79"/>
    </location>
</feature>
<evidence type="ECO:0000256" key="1">
    <source>
        <dbReference type="SAM" id="MobiDB-lite"/>
    </source>
</evidence>
<dbReference type="RefSeq" id="WP_134217134.1">
    <property type="nucleotide sequence ID" value="NZ_QFGA01000001.1"/>
</dbReference>
<dbReference type="AlphaFoldDB" id="A0A4Y7RHI7"/>
<keyword evidence="3" id="KW-1185">Reference proteome</keyword>
<reference evidence="2 3" key="1">
    <citation type="journal article" date="2018" name="Environ. Microbiol.">
        <title>Novel energy conservation strategies and behaviour of Pelotomaculum schinkii driving syntrophic propionate catabolism.</title>
        <authorList>
            <person name="Hidalgo-Ahumada C.A.P."/>
            <person name="Nobu M.K."/>
            <person name="Narihiro T."/>
            <person name="Tamaki H."/>
            <person name="Liu W.T."/>
            <person name="Kamagata Y."/>
            <person name="Stams A.J.M."/>
            <person name="Imachi H."/>
            <person name="Sousa D.Z."/>
        </authorList>
    </citation>
    <scope>NUCLEOTIDE SEQUENCE [LARGE SCALE GENOMIC DNA]</scope>
    <source>
        <strain evidence="2 3">HH</strain>
    </source>
</reference>
<protein>
    <submittedName>
        <fullName evidence="2">Uncharacterized protein</fullName>
    </submittedName>
</protein>